<dbReference type="PANTHER" id="PTHR33402:SF45">
    <property type="entry name" value="OS01G0201250 PROTEIN"/>
    <property type="match status" value="1"/>
</dbReference>
<comment type="subcellular location">
    <subcellularLocation>
        <location evidence="1">Nucleus</location>
    </subcellularLocation>
</comment>
<comment type="caution">
    <text evidence="6">The sequence shown here is derived from an EMBL/GenBank/DDBJ whole genome shotgun (WGS) entry which is preliminary data.</text>
</comment>
<dbReference type="OrthoDB" id="784396at2759"/>
<name>A0A8K0I3S2_COCNU</name>
<accession>A0A8K0I3S2</accession>
<keyword evidence="7" id="KW-1185">Reference proteome</keyword>
<dbReference type="InterPro" id="IPR008889">
    <property type="entry name" value="VQ"/>
</dbReference>
<evidence type="ECO:0000256" key="2">
    <source>
        <dbReference type="ARBA" id="ARBA00022553"/>
    </source>
</evidence>
<keyword evidence="3" id="KW-0539">Nucleus</keyword>
<proteinExistence type="predicted"/>
<keyword evidence="2" id="KW-0597">Phosphoprotein</keyword>
<dbReference type="EMBL" id="CM017874">
    <property type="protein sequence ID" value="KAG1335302.1"/>
    <property type="molecule type" value="Genomic_DNA"/>
</dbReference>
<sequence length="145" mass="15451">MVTFNGATASLSPQAPPPPLTPESIPKATEAIPCPTTFVQANTSSFKQVVQVLTGSAETAAPTVAATTNSKHSIRQAAVFSPRRQLEILSPTMLDFPSLVLSPVTPLIPNPFNRPTHPGSEANKLVEDQAIAEKGFYLHPWPRVA</sequence>
<feature type="domain" description="VQ" evidence="5">
    <location>
        <begin position="35"/>
        <end position="59"/>
    </location>
</feature>
<dbReference type="PANTHER" id="PTHR33402">
    <property type="entry name" value="VQ MOTIF-CONTAINING PROTEIN 11-LIKE"/>
    <property type="match status" value="1"/>
</dbReference>
<evidence type="ECO:0000256" key="4">
    <source>
        <dbReference type="SAM" id="MobiDB-lite"/>
    </source>
</evidence>
<evidence type="ECO:0000256" key="3">
    <source>
        <dbReference type="ARBA" id="ARBA00023242"/>
    </source>
</evidence>
<dbReference type="AlphaFoldDB" id="A0A8K0I3S2"/>
<gene>
    <name evidence="6" type="ORF">COCNU_03G014210</name>
</gene>
<reference evidence="6" key="2">
    <citation type="submission" date="2019-07" db="EMBL/GenBank/DDBJ databases">
        <authorList>
            <person name="Yang Y."/>
            <person name="Bocs S."/>
            <person name="Baudouin L."/>
        </authorList>
    </citation>
    <scope>NUCLEOTIDE SEQUENCE</scope>
    <source>
        <tissue evidence="6">Spear leaf of Hainan Tall coconut</tissue>
    </source>
</reference>
<evidence type="ECO:0000256" key="1">
    <source>
        <dbReference type="ARBA" id="ARBA00004123"/>
    </source>
</evidence>
<feature type="region of interest" description="Disordered" evidence="4">
    <location>
        <begin position="1"/>
        <end position="28"/>
    </location>
</feature>
<dbReference type="Pfam" id="PF05678">
    <property type="entry name" value="VQ"/>
    <property type="match status" value="1"/>
</dbReference>
<evidence type="ECO:0000259" key="5">
    <source>
        <dbReference type="Pfam" id="PF05678"/>
    </source>
</evidence>
<organism evidence="6 7">
    <name type="scientific">Cocos nucifera</name>
    <name type="common">Coconut palm</name>
    <dbReference type="NCBI Taxonomy" id="13894"/>
    <lineage>
        <taxon>Eukaryota</taxon>
        <taxon>Viridiplantae</taxon>
        <taxon>Streptophyta</taxon>
        <taxon>Embryophyta</taxon>
        <taxon>Tracheophyta</taxon>
        <taxon>Spermatophyta</taxon>
        <taxon>Magnoliopsida</taxon>
        <taxon>Liliopsida</taxon>
        <taxon>Arecaceae</taxon>
        <taxon>Arecoideae</taxon>
        <taxon>Cocoseae</taxon>
        <taxon>Attaleinae</taxon>
        <taxon>Cocos</taxon>
    </lineage>
</organism>
<evidence type="ECO:0000313" key="6">
    <source>
        <dbReference type="EMBL" id="KAG1335302.1"/>
    </source>
</evidence>
<dbReference type="InterPro" id="IPR039611">
    <property type="entry name" value="VQ_4/11/13/19/31/33"/>
</dbReference>
<protein>
    <submittedName>
        <fullName evidence="6">Putative VQ motif-containing protein 4</fullName>
    </submittedName>
</protein>
<reference evidence="6" key="1">
    <citation type="journal article" date="2017" name="Gigascience">
        <title>The genome draft of coconut (Cocos nucifera).</title>
        <authorList>
            <person name="Xiao Y."/>
            <person name="Xu P."/>
            <person name="Fan H."/>
            <person name="Baudouin L."/>
            <person name="Xia W."/>
            <person name="Bocs S."/>
            <person name="Xu J."/>
            <person name="Li Q."/>
            <person name="Guo A."/>
            <person name="Zhou L."/>
            <person name="Li J."/>
            <person name="Wu Y."/>
            <person name="Ma Z."/>
            <person name="Armero A."/>
            <person name="Issali A.E."/>
            <person name="Liu N."/>
            <person name="Peng M."/>
            <person name="Yang Y."/>
        </authorList>
    </citation>
    <scope>NUCLEOTIDE SEQUENCE</scope>
    <source>
        <tissue evidence="6">Spear leaf of Hainan Tall coconut</tissue>
    </source>
</reference>
<dbReference type="GO" id="GO:0005634">
    <property type="term" value="C:nucleus"/>
    <property type="evidence" value="ECO:0007669"/>
    <property type="project" value="UniProtKB-SubCell"/>
</dbReference>
<evidence type="ECO:0000313" key="7">
    <source>
        <dbReference type="Proteomes" id="UP000797356"/>
    </source>
</evidence>
<dbReference type="Proteomes" id="UP000797356">
    <property type="component" value="Chromosome 3"/>
</dbReference>